<organism evidence="1 2">
    <name type="scientific">Vanilla planifolia</name>
    <name type="common">Vanilla</name>
    <dbReference type="NCBI Taxonomy" id="51239"/>
    <lineage>
        <taxon>Eukaryota</taxon>
        <taxon>Viridiplantae</taxon>
        <taxon>Streptophyta</taxon>
        <taxon>Embryophyta</taxon>
        <taxon>Tracheophyta</taxon>
        <taxon>Spermatophyta</taxon>
        <taxon>Magnoliopsida</taxon>
        <taxon>Liliopsida</taxon>
        <taxon>Asparagales</taxon>
        <taxon>Orchidaceae</taxon>
        <taxon>Vanilloideae</taxon>
        <taxon>Vanilleae</taxon>
        <taxon>Vanilla</taxon>
    </lineage>
</organism>
<dbReference type="PANTHER" id="PTHR33265:SF26">
    <property type="entry name" value="OS06G0554600 PROTEIN"/>
    <property type="match status" value="1"/>
</dbReference>
<keyword evidence="2" id="KW-1185">Reference proteome</keyword>
<reference evidence="1 2" key="1">
    <citation type="journal article" date="2020" name="Nat. Food">
        <title>A phased Vanilla planifolia genome enables genetic improvement of flavour and production.</title>
        <authorList>
            <person name="Hasing T."/>
            <person name="Tang H."/>
            <person name="Brym M."/>
            <person name="Khazi F."/>
            <person name="Huang T."/>
            <person name="Chambers A.H."/>
        </authorList>
    </citation>
    <scope>NUCLEOTIDE SEQUENCE [LARGE SCALE GENOMIC DNA]</scope>
    <source>
        <tissue evidence="1">Leaf</tissue>
    </source>
</reference>
<evidence type="ECO:0000313" key="2">
    <source>
        <dbReference type="Proteomes" id="UP000636800"/>
    </source>
</evidence>
<dbReference type="OrthoDB" id="1897482at2759"/>
<accession>A0A835RBQ1</accession>
<comment type="caution">
    <text evidence="1">The sequence shown here is derived from an EMBL/GenBank/DDBJ whole genome shotgun (WGS) entry which is preliminary data.</text>
</comment>
<sequence length="215" mass="24481">MESNAQQVTTPATAKRLWHIVRAVFVMLREGLAKRRLLAELRLHLLFSRGKLAGKAIRGLLSDLSHNHHHHHYHPRSTSRGDYGAAASFSCSFMDPDAAVYVPHEVQFSCSDTPFYSASRKRSHRRRRESGYDATVIARAFEILDSVAFEDSEAEISLVPSLLSTPAVPVRQLRVTDSPFAEEEKEADDTVDRHAEEFIRLFYHQRRQEMLLIGV</sequence>
<protein>
    <recommendedName>
        <fullName evidence="3">Avr9/Cf-9 rapidly elicited protein 146</fullName>
    </recommendedName>
</protein>
<evidence type="ECO:0000313" key="1">
    <source>
        <dbReference type="EMBL" id="KAG0485010.1"/>
    </source>
</evidence>
<dbReference type="AlphaFoldDB" id="A0A835RBQ1"/>
<proteinExistence type="predicted"/>
<dbReference type="PANTHER" id="PTHR33265">
    <property type="entry name" value="AVR9/CF-9 RAPIDLY ELICITED PROTEIN-RELATED"/>
    <property type="match status" value="1"/>
</dbReference>
<name>A0A835RBQ1_VANPL</name>
<gene>
    <name evidence="1" type="ORF">HPP92_009089</name>
</gene>
<dbReference type="EMBL" id="JADCNL010000004">
    <property type="protein sequence ID" value="KAG0485010.1"/>
    <property type="molecule type" value="Genomic_DNA"/>
</dbReference>
<evidence type="ECO:0008006" key="3">
    <source>
        <dbReference type="Google" id="ProtNLM"/>
    </source>
</evidence>
<dbReference type="Proteomes" id="UP000636800">
    <property type="component" value="Unassembled WGS sequence"/>
</dbReference>